<comment type="pathway">
    <text evidence="1 7">Cell wall biogenesis; peptidoglycan biosynthesis.</text>
</comment>
<evidence type="ECO:0000259" key="9">
    <source>
        <dbReference type="PROSITE" id="PS52029"/>
    </source>
</evidence>
<dbReference type="EMBL" id="CP084930">
    <property type="protein sequence ID" value="USI71967.1"/>
    <property type="molecule type" value="Genomic_DNA"/>
</dbReference>
<feature type="chain" id="PRO_5047233413" evidence="8">
    <location>
        <begin position="24"/>
        <end position="421"/>
    </location>
</feature>
<evidence type="ECO:0000256" key="7">
    <source>
        <dbReference type="PROSITE-ProRule" id="PRU01373"/>
    </source>
</evidence>
<keyword evidence="11" id="KW-1185">Reference proteome</keyword>
<comment type="similarity">
    <text evidence="2">Belongs to the YkuD family.</text>
</comment>
<evidence type="ECO:0000256" key="8">
    <source>
        <dbReference type="SAM" id="SignalP"/>
    </source>
</evidence>
<dbReference type="Pfam" id="PF03734">
    <property type="entry name" value="YkuD"/>
    <property type="match status" value="1"/>
</dbReference>
<dbReference type="PROSITE" id="PS52029">
    <property type="entry name" value="LD_TPASE"/>
    <property type="match status" value="1"/>
</dbReference>
<dbReference type="InterPro" id="IPR052905">
    <property type="entry name" value="LD-transpeptidase_YkuD-like"/>
</dbReference>
<protein>
    <submittedName>
        <fullName evidence="10">L,D-transpeptidase family protein</fullName>
    </submittedName>
</protein>
<dbReference type="Gene3D" id="2.40.440.10">
    <property type="entry name" value="L,D-transpeptidase catalytic domain-like"/>
    <property type="match status" value="1"/>
</dbReference>
<evidence type="ECO:0000256" key="5">
    <source>
        <dbReference type="ARBA" id="ARBA00022984"/>
    </source>
</evidence>
<accession>A0ABY4X4Z2</accession>
<proteinExistence type="inferred from homology"/>
<name>A0ABY4X4Z2_9SPHN</name>
<feature type="active site" description="Proton donor/acceptor" evidence="7">
    <location>
        <position position="316"/>
    </location>
</feature>
<dbReference type="PANTHER" id="PTHR41533:SF2">
    <property type="entry name" value="BLR7131 PROTEIN"/>
    <property type="match status" value="1"/>
</dbReference>
<sequence length="421" mass="45893">MDFREKARRLALALAGMTICASAAPLPSRAPAAAPTMMGTPGTDASAAMMLPGDAPAATPRWSDDALHQLLAAVEGARDEGLRPQDYQRDMIADLIARHDESPARDALAERAARALAHDYAEGRVRDHARFNWHIERDPAELAALESGLDPAVRADRVADYFQSLLPRDARYQALRDALRDSDPSDLDRVRAIRASMERWRWMPRTLGDRYILVNVPAYRLDLVEDGAVTADHVVVVGAPKTPTPMIASYANAVVVNPWWTLPPTVLAEGKRYSPERGFVTRVVGGRAMIRQKPGPNNALGRVKIDMPNPYAIYLHDTPAKAAFARSDRALSHGCIRVKGIAQLAEALAEDGRVDMALDDEATQTLQLEKSVPVYIAYFTAGTDAEGQFHTFGDPYAQDSALIEALDGSETETMHLASAAP</sequence>
<dbReference type="RefSeq" id="WP_252165776.1">
    <property type="nucleotide sequence ID" value="NZ_CP084930.1"/>
</dbReference>
<keyword evidence="4 7" id="KW-0133">Cell shape</keyword>
<evidence type="ECO:0000256" key="1">
    <source>
        <dbReference type="ARBA" id="ARBA00004752"/>
    </source>
</evidence>
<evidence type="ECO:0000313" key="11">
    <source>
        <dbReference type="Proteomes" id="UP001056937"/>
    </source>
</evidence>
<evidence type="ECO:0000256" key="2">
    <source>
        <dbReference type="ARBA" id="ARBA00005992"/>
    </source>
</evidence>
<organism evidence="10 11">
    <name type="scientific">Sphingomonas morindae</name>
    <dbReference type="NCBI Taxonomy" id="1541170"/>
    <lineage>
        <taxon>Bacteria</taxon>
        <taxon>Pseudomonadati</taxon>
        <taxon>Pseudomonadota</taxon>
        <taxon>Alphaproteobacteria</taxon>
        <taxon>Sphingomonadales</taxon>
        <taxon>Sphingomonadaceae</taxon>
        <taxon>Sphingomonas</taxon>
    </lineage>
</organism>
<dbReference type="Proteomes" id="UP001056937">
    <property type="component" value="Chromosome 1"/>
</dbReference>
<evidence type="ECO:0000256" key="4">
    <source>
        <dbReference type="ARBA" id="ARBA00022960"/>
    </source>
</evidence>
<dbReference type="InterPro" id="IPR045380">
    <property type="entry name" value="LD_TPept_scaffold_dom"/>
</dbReference>
<keyword evidence="8" id="KW-0732">Signal</keyword>
<keyword evidence="3" id="KW-0808">Transferase</keyword>
<dbReference type="PANTHER" id="PTHR41533">
    <property type="entry name" value="L,D-TRANSPEPTIDASE HI_1667-RELATED"/>
    <property type="match status" value="1"/>
</dbReference>
<keyword evidence="5 7" id="KW-0573">Peptidoglycan synthesis</keyword>
<gene>
    <name evidence="10" type="ORF">LHA26_11655</name>
</gene>
<dbReference type="InterPro" id="IPR005490">
    <property type="entry name" value="LD_TPept_cat_dom"/>
</dbReference>
<feature type="signal peptide" evidence="8">
    <location>
        <begin position="1"/>
        <end position="23"/>
    </location>
</feature>
<feature type="active site" description="Nucleophile" evidence="7">
    <location>
        <position position="335"/>
    </location>
</feature>
<dbReference type="CDD" id="cd16913">
    <property type="entry name" value="YkuD_like"/>
    <property type="match status" value="1"/>
</dbReference>
<dbReference type="SUPFAM" id="SSF141523">
    <property type="entry name" value="L,D-transpeptidase catalytic domain-like"/>
    <property type="match status" value="1"/>
</dbReference>
<reference evidence="10" key="1">
    <citation type="journal article" date="2022" name="Toxins">
        <title>Genomic Analysis of Sphingopyxis sp. USTB-05 for Biodegrading Cyanobacterial Hepatotoxins.</title>
        <authorList>
            <person name="Liu C."/>
            <person name="Xu Q."/>
            <person name="Zhao Z."/>
            <person name="Zhang H."/>
            <person name="Liu X."/>
            <person name="Yin C."/>
            <person name="Liu Y."/>
            <person name="Yan H."/>
        </authorList>
    </citation>
    <scope>NUCLEOTIDE SEQUENCE</scope>
    <source>
        <strain evidence="10">NBD5</strain>
    </source>
</reference>
<evidence type="ECO:0000256" key="3">
    <source>
        <dbReference type="ARBA" id="ARBA00022679"/>
    </source>
</evidence>
<evidence type="ECO:0000313" key="10">
    <source>
        <dbReference type="EMBL" id="USI71967.1"/>
    </source>
</evidence>
<dbReference type="Pfam" id="PF20142">
    <property type="entry name" value="Scaffold"/>
    <property type="match status" value="1"/>
</dbReference>
<keyword evidence="6 7" id="KW-0961">Cell wall biogenesis/degradation</keyword>
<evidence type="ECO:0000256" key="6">
    <source>
        <dbReference type="ARBA" id="ARBA00023316"/>
    </source>
</evidence>
<dbReference type="InterPro" id="IPR038063">
    <property type="entry name" value="Transpep_catalytic_dom"/>
</dbReference>
<feature type="domain" description="L,D-TPase catalytic" evidence="9">
    <location>
        <begin position="210"/>
        <end position="357"/>
    </location>
</feature>